<protein>
    <submittedName>
        <fullName evidence="1">Uncharacterized protein</fullName>
    </submittedName>
</protein>
<dbReference type="RefSeq" id="WP_151667513.1">
    <property type="nucleotide sequence ID" value="NZ_WBVO01000006.1"/>
</dbReference>
<evidence type="ECO:0000313" key="1">
    <source>
        <dbReference type="EMBL" id="KAB2810012.1"/>
    </source>
</evidence>
<dbReference type="InterPro" id="IPR023162">
    <property type="entry name" value="Apc36109-like_dom_sf"/>
</dbReference>
<dbReference type="AlphaFoldDB" id="A0A6N6RFT4"/>
<sequence length="107" mass="12417">MSKEIDLSKLDSKTVRNQYCEKFDELLAILIKHDPLGLIALGAPEDEYDPEVRTIIVQLEKQMNRTEIGTLTQDEYLRWFDDAGLLSQSLLEKITNDVYIWLNDESL</sequence>
<comment type="caution">
    <text evidence="1">The sequence shown here is derived from an EMBL/GenBank/DDBJ whole genome shotgun (WGS) entry which is preliminary data.</text>
</comment>
<proteinExistence type="predicted"/>
<name>A0A6N6RFT4_9FLAO</name>
<gene>
    <name evidence="1" type="ORF">F8C67_09025</name>
</gene>
<dbReference type="EMBL" id="WBVO01000006">
    <property type="protein sequence ID" value="KAB2810012.1"/>
    <property type="molecule type" value="Genomic_DNA"/>
</dbReference>
<reference evidence="1 2" key="1">
    <citation type="submission" date="2019-09" db="EMBL/GenBank/DDBJ databases">
        <title>Genomes of family Cryomorphaceae.</title>
        <authorList>
            <person name="Bowman J.P."/>
        </authorList>
    </citation>
    <scope>NUCLEOTIDE SEQUENCE [LARGE SCALE GENOMIC DNA]</scope>
    <source>
        <strain evidence="1 2">LMG 25704</strain>
    </source>
</reference>
<keyword evidence="2" id="KW-1185">Reference proteome</keyword>
<dbReference type="Proteomes" id="UP000468650">
    <property type="component" value="Unassembled WGS sequence"/>
</dbReference>
<dbReference type="Gene3D" id="1.10.340.20">
    <property type="entry name" value="Apc36109-like domain"/>
    <property type="match status" value="1"/>
</dbReference>
<dbReference type="OrthoDB" id="1495526at2"/>
<organism evidence="1 2">
    <name type="scientific">Phaeocystidibacter luteus</name>
    <dbReference type="NCBI Taxonomy" id="911197"/>
    <lineage>
        <taxon>Bacteria</taxon>
        <taxon>Pseudomonadati</taxon>
        <taxon>Bacteroidota</taxon>
        <taxon>Flavobacteriia</taxon>
        <taxon>Flavobacteriales</taxon>
        <taxon>Phaeocystidibacteraceae</taxon>
        <taxon>Phaeocystidibacter</taxon>
    </lineage>
</organism>
<accession>A0A6N6RFT4</accession>
<evidence type="ECO:0000313" key="2">
    <source>
        <dbReference type="Proteomes" id="UP000468650"/>
    </source>
</evidence>